<name>A0A9P5S4Q7_9FUNG</name>
<keyword evidence="3" id="KW-1185">Reference proteome</keyword>
<sequence length="265" mass="29265">MECPKEEVSHVNTLVEDPITQNELVSSNDITLSTVEDKLNIGDEVRAMIPFSKEPDHKTTAVLSSAMNIVEDGCRLVAIEEDLCRIMPKEEAESADKNDEDSICVSSGATADQNQCDNLDETEINVASPRTTAEELIQMINNTKLGDKDAQVALGDLCKSGRRIEQNYQAVMHWYLRSVDQGDPVGQRKVAHLYGHGHGVSQNYRTTVHLCFKATEKGCADAQCTIGYSYEKGNGLPQDISQAMEWYIKAANQSDPFAQCDIGYL</sequence>
<proteinExistence type="inferred from homology"/>
<evidence type="ECO:0008006" key="4">
    <source>
        <dbReference type="Google" id="ProtNLM"/>
    </source>
</evidence>
<organism evidence="2 3">
    <name type="scientific">Linnemannia schmuckeri</name>
    <dbReference type="NCBI Taxonomy" id="64567"/>
    <lineage>
        <taxon>Eukaryota</taxon>
        <taxon>Fungi</taxon>
        <taxon>Fungi incertae sedis</taxon>
        <taxon>Mucoromycota</taxon>
        <taxon>Mortierellomycotina</taxon>
        <taxon>Mortierellomycetes</taxon>
        <taxon>Mortierellales</taxon>
        <taxon>Mortierellaceae</taxon>
        <taxon>Linnemannia</taxon>
    </lineage>
</organism>
<dbReference type="Proteomes" id="UP000748756">
    <property type="component" value="Unassembled WGS sequence"/>
</dbReference>
<comment type="caution">
    <text evidence="2">The sequence shown here is derived from an EMBL/GenBank/DDBJ whole genome shotgun (WGS) entry which is preliminary data.</text>
</comment>
<dbReference type="AlphaFoldDB" id="A0A9P5S4Q7"/>
<dbReference type="Gene3D" id="1.25.40.10">
    <property type="entry name" value="Tetratricopeptide repeat domain"/>
    <property type="match status" value="1"/>
</dbReference>
<dbReference type="Pfam" id="PF08238">
    <property type="entry name" value="Sel1"/>
    <property type="match status" value="3"/>
</dbReference>
<dbReference type="PANTHER" id="PTHR11102">
    <property type="entry name" value="SEL-1-LIKE PROTEIN"/>
    <property type="match status" value="1"/>
</dbReference>
<dbReference type="InterPro" id="IPR011990">
    <property type="entry name" value="TPR-like_helical_dom_sf"/>
</dbReference>
<dbReference type="InterPro" id="IPR006597">
    <property type="entry name" value="Sel1-like"/>
</dbReference>
<evidence type="ECO:0000313" key="2">
    <source>
        <dbReference type="EMBL" id="KAF9154834.1"/>
    </source>
</evidence>
<dbReference type="EMBL" id="JAAAUQ010000095">
    <property type="protein sequence ID" value="KAF9154834.1"/>
    <property type="molecule type" value="Genomic_DNA"/>
</dbReference>
<accession>A0A9P5S4Q7</accession>
<comment type="similarity">
    <text evidence="1">Belongs to the sel-1 family.</text>
</comment>
<reference evidence="2" key="1">
    <citation type="journal article" date="2020" name="Fungal Divers.">
        <title>Resolving the Mortierellaceae phylogeny through synthesis of multi-gene phylogenetics and phylogenomics.</title>
        <authorList>
            <person name="Vandepol N."/>
            <person name="Liber J."/>
            <person name="Desiro A."/>
            <person name="Na H."/>
            <person name="Kennedy M."/>
            <person name="Barry K."/>
            <person name="Grigoriev I.V."/>
            <person name="Miller A.N."/>
            <person name="O'Donnell K."/>
            <person name="Stajich J.E."/>
            <person name="Bonito G."/>
        </authorList>
    </citation>
    <scope>NUCLEOTIDE SEQUENCE</scope>
    <source>
        <strain evidence="2">NRRL 6426</strain>
    </source>
</reference>
<dbReference type="SUPFAM" id="SSF81901">
    <property type="entry name" value="HCP-like"/>
    <property type="match status" value="1"/>
</dbReference>
<protein>
    <recommendedName>
        <fullName evidence="4">HCP-like protein</fullName>
    </recommendedName>
</protein>
<dbReference type="InterPro" id="IPR050767">
    <property type="entry name" value="Sel1_AlgK"/>
</dbReference>
<evidence type="ECO:0000256" key="1">
    <source>
        <dbReference type="ARBA" id="ARBA00038101"/>
    </source>
</evidence>
<dbReference type="PANTHER" id="PTHR11102:SF160">
    <property type="entry name" value="ERAD-ASSOCIATED E3 UBIQUITIN-PROTEIN LIGASE COMPONENT HRD3"/>
    <property type="match status" value="1"/>
</dbReference>
<evidence type="ECO:0000313" key="3">
    <source>
        <dbReference type="Proteomes" id="UP000748756"/>
    </source>
</evidence>
<gene>
    <name evidence="2" type="ORF">BG015_011856</name>
</gene>
<dbReference type="SMART" id="SM00671">
    <property type="entry name" value="SEL1"/>
    <property type="match status" value="3"/>
</dbReference>
<dbReference type="OrthoDB" id="272077at2759"/>